<keyword evidence="3 6" id="KW-0808">Transferase</keyword>
<gene>
    <name evidence="8" type="ORF">CUNI_LOCUS6057</name>
</gene>
<feature type="binding site" evidence="6">
    <location>
        <position position="219"/>
    </location>
    <ligand>
        <name>S-adenosyl-L-methionine</name>
        <dbReference type="ChEBI" id="CHEBI:59789"/>
    </ligand>
</feature>
<dbReference type="Gene3D" id="3.40.50.150">
    <property type="entry name" value="Vaccinia Virus protein VP39"/>
    <property type="match status" value="1"/>
</dbReference>
<dbReference type="InterPro" id="IPR001678">
    <property type="entry name" value="MeTrfase_RsmB-F_NOP2_dom"/>
</dbReference>
<organism evidence="8 9">
    <name type="scientific">Candidula unifasciata</name>
    <dbReference type="NCBI Taxonomy" id="100452"/>
    <lineage>
        <taxon>Eukaryota</taxon>
        <taxon>Metazoa</taxon>
        <taxon>Spiralia</taxon>
        <taxon>Lophotrochozoa</taxon>
        <taxon>Mollusca</taxon>
        <taxon>Gastropoda</taxon>
        <taxon>Heterobranchia</taxon>
        <taxon>Euthyneura</taxon>
        <taxon>Panpulmonata</taxon>
        <taxon>Eupulmonata</taxon>
        <taxon>Stylommatophora</taxon>
        <taxon>Helicina</taxon>
        <taxon>Helicoidea</taxon>
        <taxon>Geomitridae</taxon>
        <taxon>Candidula</taxon>
    </lineage>
</organism>
<feature type="binding site" evidence="6">
    <location>
        <begin position="195"/>
        <end position="201"/>
    </location>
    <ligand>
        <name>S-adenosyl-L-methionine</name>
        <dbReference type="ChEBI" id="CHEBI:59789"/>
    </ligand>
</feature>
<dbReference type="PANTHER" id="PTHR22807">
    <property type="entry name" value="NOP2 YEAST -RELATED NOL1/NOP2/FMU SUN DOMAIN-CONTAINING"/>
    <property type="match status" value="1"/>
</dbReference>
<evidence type="ECO:0000259" key="7">
    <source>
        <dbReference type="PROSITE" id="PS51686"/>
    </source>
</evidence>
<evidence type="ECO:0000313" key="8">
    <source>
        <dbReference type="EMBL" id="CAG5120499.1"/>
    </source>
</evidence>
<evidence type="ECO:0000256" key="5">
    <source>
        <dbReference type="ARBA" id="ARBA00022884"/>
    </source>
</evidence>
<dbReference type="InterPro" id="IPR049560">
    <property type="entry name" value="MeTrfase_RsmB-F_NOP2_cat"/>
</dbReference>
<dbReference type="InterPro" id="IPR029063">
    <property type="entry name" value="SAM-dependent_MTases_sf"/>
</dbReference>
<sequence>MTQLTLHPDVYQTLLATFHDETRLDSLLSCLTSPPMFTTLRFDTSLVDGHTALETLSSCLAKQCKETHREKYVIFQHPVLPDCLVIQNRGPHSLQQHQKEVIVDLASSLLFFPYLILHISGPTCLSPTVNVYFIINNECLFYCPHGIGVRMFQPVYEAPSLAEVSLAWISAQNLPSITCVHALDPQKGELILDMCAAPGGKTCHIAALIGNQGSVIALEKSKERARKMENLKSACIEIYTFDSTKAVADDAVPSNGPPFPPGTFDRILVDAPCSALGQRPSYVNKMTLNQLKSFPVIQHKLLLTAVKLLKPGGVLVYSTCTITREENEDQVARLLARCSCMDLVDIPMKLGGVGLSGCDLTEEQRLKVQRFDPTSTESAEVYNIDTIGFFIAKFVKKEKELLQSS</sequence>
<dbReference type="PRINTS" id="PR02008">
    <property type="entry name" value="RCMTFAMILY"/>
</dbReference>
<name>A0A8S3YUK3_9EUPU</name>
<feature type="binding site" evidence="6">
    <location>
        <position position="250"/>
    </location>
    <ligand>
        <name>S-adenosyl-L-methionine</name>
        <dbReference type="ChEBI" id="CHEBI:59789"/>
    </ligand>
</feature>
<dbReference type="GO" id="GO:0001510">
    <property type="term" value="P:RNA methylation"/>
    <property type="evidence" value="ECO:0007669"/>
    <property type="project" value="InterPro"/>
</dbReference>
<reference evidence="8" key="1">
    <citation type="submission" date="2021-04" db="EMBL/GenBank/DDBJ databases">
        <authorList>
            <consortium name="Molecular Ecology Group"/>
        </authorList>
    </citation>
    <scope>NUCLEOTIDE SEQUENCE</scope>
</reference>
<dbReference type="GO" id="GO:0003723">
    <property type="term" value="F:RNA binding"/>
    <property type="evidence" value="ECO:0007669"/>
    <property type="project" value="UniProtKB-UniRule"/>
</dbReference>
<evidence type="ECO:0000313" key="9">
    <source>
        <dbReference type="Proteomes" id="UP000678393"/>
    </source>
</evidence>
<comment type="similarity">
    <text evidence="1 6">Belongs to the class I-like SAM-binding methyltransferase superfamily. RsmB/NOP family.</text>
</comment>
<dbReference type="AlphaFoldDB" id="A0A8S3YUK3"/>
<protein>
    <recommendedName>
        <fullName evidence="7">SAM-dependent MTase RsmB/NOP-type domain-containing protein</fullName>
    </recommendedName>
</protein>
<accession>A0A8S3YUK3</accession>
<evidence type="ECO:0000256" key="2">
    <source>
        <dbReference type="ARBA" id="ARBA00022603"/>
    </source>
</evidence>
<keyword evidence="5 6" id="KW-0694">RNA-binding</keyword>
<feature type="binding site" evidence="6">
    <location>
        <position position="270"/>
    </location>
    <ligand>
        <name>S-adenosyl-L-methionine</name>
        <dbReference type="ChEBI" id="CHEBI:59789"/>
    </ligand>
</feature>
<evidence type="ECO:0000256" key="4">
    <source>
        <dbReference type="ARBA" id="ARBA00022691"/>
    </source>
</evidence>
<feature type="domain" description="SAM-dependent MTase RsmB/NOP-type" evidence="7">
    <location>
        <begin position="92"/>
        <end position="397"/>
    </location>
</feature>
<dbReference type="Pfam" id="PF01189">
    <property type="entry name" value="Methyltr_RsmB-F"/>
    <property type="match status" value="1"/>
</dbReference>
<dbReference type="InterPro" id="IPR018314">
    <property type="entry name" value="RsmB/NOL1/NOP2-like_CS"/>
</dbReference>
<feature type="active site" description="Nucleophile" evidence="6">
    <location>
        <position position="320"/>
    </location>
</feature>
<keyword evidence="2 6" id="KW-0489">Methyltransferase</keyword>
<keyword evidence="4 6" id="KW-0949">S-adenosyl-L-methionine</keyword>
<evidence type="ECO:0000256" key="3">
    <source>
        <dbReference type="ARBA" id="ARBA00022679"/>
    </source>
</evidence>
<dbReference type="PROSITE" id="PS51686">
    <property type="entry name" value="SAM_MT_RSMB_NOP"/>
    <property type="match status" value="1"/>
</dbReference>
<dbReference type="Proteomes" id="UP000678393">
    <property type="component" value="Unassembled WGS sequence"/>
</dbReference>
<dbReference type="PROSITE" id="PS01153">
    <property type="entry name" value="NOL1_NOP2_SUN"/>
    <property type="match status" value="1"/>
</dbReference>
<evidence type="ECO:0000256" key="6">
    <source>
        <dbReference type="PROSITE-ProRule" id="PRU01023"/>
    </source>
</evidence>
<dbReference type="EMBL" id="CAJHNH020000910">
    <property type="protein sequence ID" value="CAG5120499.1"/>
    <property type="molecule type" value="Genomic_DNA"/>
</dbReference>
<dbReference type="PANTHER" id="PTHR22807:SF34">
    <property type="entry name" value="TRNA (CYTOSINE(72)-C(5))-METHYLTRANSFERASE NSUN6"/>
    <property type="match status" value="1"/>
</dbReference>
<dbReference type="InterPro" id="IPR023267">
    <property type="entry name" value="RCMT"/>
</dbReference>
<keyword evidence="9" id="KW-1185">Reference proteome</keyword>
<evidence type="ECO:0000256" key="1">
    <source>
        <dbReference type="ARBA" id="ARBA00007494"/>
    </source>
</evidence>
<comment type="caution">
    <text evidence="8">The sequence shown here is derived from an EMBL/GenBank/DDBJ whole genome shotgun (WGS) entry which is preliminary data.</text>
</comment>
<dbReference type="GO" id="GO:0008173">
    <property type="term" value="F:RNA methyltransferase activity"/>
    <property type="evidence" value="ECO:0007669"/>
    <property type="project" value="InterPro"/>
</dbReference>
<dbReference type="SUPFAM" id="SSF53335">
    <property type="entry name" value="S-adenosyl-L-methionine-dependent methyltransferases"/>
    <property type="match status" value="1"/>
</dbReference>
<proteinExistence type="inferred from homology"/>
<dbReference type="CDD" id="cd02440">
    <property type="entry name" value="AdoMet_MTases"/>
    <property type="match status" value="1"/>
</dbReference>
<dbReference type="OrthoDB" id="260824at2759"/>